<dbReference type="SUPFAM" id="SSF57850">
    <property type="entry name" value="RING/U-box"/>
    <property type="match status" value="1"/>
</dbReference>
<dbReference type="InterPro" id="IPR017907">
    <property type="entry name" value="Znf_RING_CS"/>
</dbReference>
<feature type="region of interest" description="Disordered" evidence="7">
    <location>
        <begin position="506"/>
        <end position="545"/>
    </location>
</feature>
<dbReference type="SMART" id="SM00184">
    <property type="entry name" value="RING"/>
    <property type="match status" value="1"/>
</dbReference>
<dbReference type="Proteomes" id="UP000521872">
    <property type="component" value="Unassembled WGS sequence"/>
</dbReference>
<feature type="compositionally biased region" description="Low complexity" evidence="7">
    <location>
        <begin position="571"/>
        <end position="583"/>
    </location>
</feature>
<comment type="caution">
    <text evidence="9">The sequence shown here is derived from an EMBL/GenBank/DDBJ whole genome shotgun (WGS) entry which is preliminary data.</text>
</comment>
<proteinExistence type="predicted"/>
<evidence type="ECO:0000256" key="7">
    <source>
        <dbReference type="SAM" id="MobiDB-lite"/>
    </source>
</evidence>
<feature type="compositionally biased region" description="Basic and acidic residues" evidence="7">
    <location>
        <begin position="516"/>
        <end position="534"/>
    </location>
</feature>
<protein>
    <recommendedName>
        <fullName evidence="8">RING-type domain-containing protein</fullName>
    </recommendedName>
</protein>
<keyword evidence="10" id="KW-1185">Reference proteome</keyword>
<reference evidence="9 10" key="1">
    <citation type="submission" date="2019-12" db="EMBL/GenBank/DDBJ databases">
        <authorList>
            <person name="Floudas D."/>
            <person name="Bentzer J."/>
            <person name="Ahren D."/>
            <person name="Johansson T."/>
            <person name="Persson P."/>
            <person name="Tunlid A."/>
        </authorList>
    </citation>
    <scope>NUCLEOTIDE SEQUENCE [LARGE SCALE GENOMIC DNA]</scope>
    <source>
        <strain evidence="9 10">CBS 102.39</strain>
    </source>
</reference>
<dbReference type="PANTHER" id="PTHR12983">
    <property type="entry name" value="RING FINGER 10 FAMILY MEMBER"/>
    <property type="match status" value="1"/>
</dbReference>
<evidence type="ECO:0000256" key="4">
    <source>
        <dbReference type="ARBA" id="ARBA00022771"/>
    </source>
</evidence>
<feature type="compositionally biased region" description="Gly residues" evidence="7">
    <location>
        <begin position="661"/>
        <end position="670"/>
    </location>
</feature>
<evidence type="ECO:0000313" key="10">
    <source>
        <dbReference type="Proteomes" id="UP000521872"/>
    </source>
</evidence>
<feature type="region of interest" description="Disordered" evidence="7">
    <location>
        <begin position="571"/>
        <end position="624"/>
    </location>
</feature>
<dbReference type="EMBL" id="JAACJL010000057">
    <property type="protein sequence ID" value="KAF4611484.1"/>
    <property type="molecule type" value="Genomic_DNA"/>
</dbReference>
<dbReference type="PROSITE" id="PS00518">
    <property type="entry name" value="ZF_RING_1"/>
    <property type="match status" value="1"/>
</dbReference>
<evidence type="ECO:0000256" key="2">
    <source>
        <dbReference type="ARBA" id="ARBA00022490"/>
    </source>
</evidence>
<dbReference type="GO" id="GO:0000976">
    <property type="term" value="F:transcription cis-regulatory region binding"/>
    <property type="evidence" value="ECO:0007669"/>
    <property type="project" value="TreeGrafter"/>
</dbReference>
<evidence type="ECO:0000259" key="8">
    <source>
        <dbReference type="PROSITE" id="PS50089"/>
    </source>
</evidence>
<dbReference type="GO" id="GO:0008270">
    <property type="term" value="F:zinc ion binding"/>
    <property type="evidence" value="ECO:0007669"/>
    <property type="project" value="UniProtKB-KW"/>
</dbReference>
<dbReference type="InterPro" id="IPR013083">
    <property type="entry name" value="Znf_RING/FYVE/PHD"/>
</dbReference>
<dbReference type="InterPro" id="IPR018957">
    <property type="entry name" value="Znf_C3HC4_RING-type"/>
</dbReference>
<sequence>MSSNPGSVQVTTPKRLSKMPSNQAVNLNHLLNFTLPPRQARPMTSLPRRSRKTGTVHGVWNKERFVNAQYRFVMNPTGDYTVHFADPDIFFQWQDILQVIIPRSSALATAAATGELSAQDEGYTTCPICLSPPTAPRMTKCGHIFCFPCILHYLSTSANKWARCPICFDSVHERQLKSVKWYDGPIQEFESPQSEASSSSSTLDDPFDTTAPRAGSMLRMRLVQRPQITTLALPRSHTWPSDLLPPHQAPFHFLHDVFSFAKFMLATPAYLIANLTRDLDELATERRLLSSMNDPLGVMFIEGAENKVREQIAKAAALETPLLKEQIEKAQRDQQEIDDRVKLNAQRKKAEEIAHSTGVPEPSEVPHEYLAFRTGNFAGHNDQSLPKTDVAHPPSRNQPRQRKNLNPPPPSTSTYYYYQAASGLPLFLHPLDIRILLSHFHSYSAFPDAITVRVESVSEGTVDDDLRKRCKYLAHMPEGADVVFVEADLEGVVGAEGLKNFEGPLRMRTSRRKEKGRKEDRARLRAEEKERENARLPLWPTSNSHNAAPILLSDLPLEDFSALREATPAAAAAADIPRSEPAPSSSPPQNTPPSGAWGARSFASALHSSASSRPAGNSQRSRAQIAEDEWDIDVAWHELEQQRNGGGGGRRKRANKLVVLGSGGGGARRR</sequence>
<feature type="region of interest" description="Disordered" evidence="7">
    <location>
        <begin position="641"/>
        <end position="670"/>
    </location>
</feature>
<dbReference type="Pfam" id="PF00097">
    <property type="entry name" value="zf-C3HC4"/>
    <property type="match status" value="1"/>
</dbReference>
<dbReference type="Gene3D" id="3.30.40.10">
    <property type="entry name" value="Zinc/RING finger domain, C3HC4 (zinc finger)"/>
    <property type="match status" value="1"/>
</dbReference>
<keyword evidence="4 6" id="KW-0863">Zinc-finger</keyword>
<dbReference type="GO" id="GO:0045944">
    <property type="term" value="P:positive regulation of transcription by RNA polymerase II"/>
    <property type="evidence" value="ECO:0007669"/>
    <property type="project" value="TreeGrafter"/>
</dbReference>
<dbReference type="AlphaFoldDB" id="A0A8H4QID6"/>
<dbReference type="InterPro" id="IPR001841">
    <property type="entry name" value="Znf_RING"/>
</dbReference>
<evidence type="ECO:0000256" key="5">
    <source>
        <dbReference type="ARBA" id="ARBA00022833"/>
    </source>
</evidence>
<feature type="compositionally biased region" description="Low complexity" evidence="7">
    <location>
        <begin position="599"/>
        <end position="615"/>
    </location>
</feature>
<feature type="region of interest" description="Disordered" evidence="7">
    <location>
        <begin position="377"/>
        <end position="412"/>
    </location>
</feature>
<evidence type="ECO:0000313" key="9">
    <source>
        <dbReference type="EMBL" id="KAF4611484.1"/>
    </source>
</evidence>
<feature type="domain" description="RING-type" evidence="8">
    <location>
        <begin position="126"/>
        <end position="167"/>
    </location>
</feature>
<dbReference type="PROSITE" id="PS50089">
    <property type="entry name" value="ZF_RING_2"/>
    <property type="match status" value="1"/>
</dbReference>
<evidence type="ECO:0000256" key="3">
    <source>
        <dbReference type="ARBA" id="ARBA00022723"/>
    </source>
</evidence>
<comment type="subcellular location">
    <subcellularLocation>
        <location evidence="1">Cytoplasm</location>
    </subcellularLocation>
</comment>
<keyword evidence="3" id="KW-0479">Metal-binding</keyword>
<evidence type="ECO:0000256" key="6">
    <source>
        <dbReference type="PROSITE-ProRule" id="PRU00175"/>
    </source>
</evidence>
<keyword evidence="5" id="KW-0862">Zinc</keyword>
<evidence type="ECO:0000256" key="1">
    <source>
        <dbReference type="ARBA" id="ARBA00004496"/>
    </source>
</evidence>
<organism evidence="9 10">
    <name type="scientific">Agrocybe pediades</name>
    <dbReference type="NCBI Taxonomy" id="84607"/>
    <lineage>
        <taxon>Eukaryota</taxon>
        <taxon>Fungi</taxon>
        <taxon>Dikarya</taxon>
        <taxon>Basidiomycota</taxon>
        <taxon>Agaricomycotina</taxon>
        <taxon>Agaricomycetes</taxon>
        <taxon>Agaricomycetidae</taxon>
        <taxon>Agaricales</taxon>
        <taxon>Agaricineae</taxon>
        <taxon>Strophariaceae</taxon>
        <taxon>Agrocybe</taxon>
    </lineage>
</organism>
<keyword evidence="2" id="KW-0963">Cytoplasm</keyword>
<dbReference type="InterPro" id="IPR039739">
    <property type="entry name" value="MAG2/RNF10"/>
</dbReference>
<name>A0A8H4QID6_9AGAR</name>
<dbReference type="PANTHER" id="PTHR12983:SF9">
    <property type="entry name" value="E3 UBIQUITIN-PROTEIN LIGASE RNF10"/>
    <property type="match status" value="1"/>
</dbReference>
<gene>
    <name evidence="9" type="ORF">D9613_004131</name>
</gene>
<accession>A0A8H4QID6</accession>
<dbReference type="GO" id="GO:0005737">
    <property type="term" value="C:cytoplasm"/>
    <property type="evidence" value="ECO:0007669"/>
    <property type="project" value="UniProtKB-SubCell"/>
</dbReference>
<dbReference type="CDD" id="cd16536">
    <property type="entry name" value="RING-HC_RNF10"/>
    <property type="match status" value="1"/>
</dbReference>